<protein>
    <submittedName>
        <fullName evidence="3">Uncharacterized protein LOC106728688</fullName>
    </submittedName>
</protein>
<dbReference type="Proteomes" id="UP000694856">
    <property type="component" value="Chromosome 31"/>
</dbReference>
<feature type="compositionally biased region" description="Basic and acidic residues" evidence="1">
    <location>
        <begin position="161"/>
        <end position="180"/>
    </location>
</feature>
<feature type="compositionally biased region" description="Basic and acidic residues" evidence="1">
    <location>
        <begin position="31"/>
        <end position="43"/>
    </location>
</feature>
<evidence type="ECO:0000256" key="1">
    <source>
        <dbReference type="SAM" id="MobiDB-lite"/>
    </source>
</evidence>
<name>A0A8B8SBG8_CAMFR</name>
<accession>A0A8B8SBG8</accession>
<dbReference type="GeneID" id="106728688"/>
<dbReference type="RefSeq" id="XP_032326762.1">
    <property type="nucleotide sequence ID" value="XM_032470871.1"/>
</dbReference>
<feature type="region of interest" description="Disordered" evidence="1">
    <location>
        <begin position="28"/>
        <end position="55"/>
    </location>
</feature>
<feature type="region of interest" description="Disordered" evidence="1">
    <location>
        <begin position="145"/>
        <end position="195"/>
    </location>
</feature>
<sequence>MRSEGWLPTPAWDVLCWKPQTHGGDRSCPWRNKELHTSGDDRSAQVARRRRREQRPWEKALGGPWYPANSIRQTSEAVLSLTSWGDPLAGVRHTKWLLAWWHSVSLEGRGPLKRWLAPYRTKNAALGAGGGGSFLRMEDLEDTAQSVSGQNARLVPGDKQSQQDRQREEELAHTLTEAEKPQSAVCRPENRESLV</sequence>
<evidence type="ECO:0000313" key="3">
    <source>
        <dbReference type="RefSeq" id="XP_032326762.1"/>
    </source>
</evidence>
<keyword evidence="2" id="KW-1185">Reference proteome</keyword>
<organism evidence="2 3">
    <name type="scientific">Camelus ferus</name>
    <name type="common">Wild bactrian camel</name>
    <name type="synonym">Camelus bactrianus ferus</name>
    <dbReference type="NCBI Taxonomy" id="419612"/>
    <lineage>
        <taxon>Eukaryota</taxon>
        <taxon>Metazoa</taxon>
        <taxon>Chordata</taxon>
        <taxon>Craniata</taxon>
        <taxon>Vertebrata</taxon>
        <taxon>Euteleostomi</taxon>
        <taxon>Mammalia</taxon>
        <taxon>Eutheria</taxon>
        <taxon>Laurasiatheria</taxon>
        <taxon>Artiodactyla</taxon>
        <taxon>Tylopoda</taxon>
        <taxon>Camelidae</taxon>
        <taxon>Camelus</taxon>
    </lineage>
</organism>
<proteinExistence type="predicted"/>
<reference evidence="3" key="1">
    <citation type="submission" date="2025-08" db="UniProtKB">
        <authorList>
            <consortium name="RefSeq"/>
        </authorList>
    </citation>
    <scope>IDENTIFICATION</scope>
    <source>
        <tissue evidence="3">Ear skin</tissue>
    </source>
</reference>
<dbReference type="AlphaFoldDB" id="A0A8B8SBG8"/>
<gene>
    <name evidence="3" type="primary">LOC106728688</name>
</gene>
<evidence type="ECO:0000313" key="2">
    <source>
        <dbReference type="Proteomes" id="UP000694856"/>
    </source>
</evidence>
<dbReference type="KEGG" id="cfr:106728688"/>